<dbReference type="Proteomes" id="UP000000851">
    <property type="component" value="Chromosome"/>
</dbReference>
<name>C7QAB7_CATAD</name>
<reference evidence="2 3" key="1">
    <citation type="journal article" date="2009" name="Stand. Genomic Sci.">
        <title>Complete genome sequence of Catenulispora acidiphila type strain (ID 139908).</title>
        <authorList>
            <person name="Copeland A."/>
            <person name="Lapidus A."/>
            <person name="Glavina Del Rio T."/>
            <person name="Nolan M."/>
            <person name="Lucas S."/>
            <person name="Chen F."/>
            <person name="Tice H."/>
            <person name="Cheng J.F."/>
            <person name="Bruce D."/>
            <person name="Goodwin L."/>
            <person name="Pitluck S."/>
            <person name="Mikhailova N."/>
            <person name="Pati A."/>
            <person name="Ivanova N."/>
            <person name="Mavromatis K."/>
            <person name="Chen A."/>
            <person name="Palaniappan K."/>
            <person name="Chain P."/>
            <person name="Land M."/>
            <person name="Hauser L."/>
            <person name="Chang Y.J."/>
            <person name="Jeffries C.D."/>
            <person name="Chertkov O."/>
            <person name="Brettin T."/>
            <person name="Detter J.C."/>
            <person name="Han C."/>
            <person name="Ali Z."/>
            <person name="Tindall B.J."/>
            <person name="Goker M."/>
            <person name="Bristow J."/>
            <person name="Eisen J.A."/>
            <person name="Markowitz V."/>
            <person name="Hugenholtz P."/>
            <person name="Kyrpides N.C."/>
            <person name="Klenk H.P."/>
        </authorList>
    </citation>
    <scope>NUCLEOTIDE SEQUENCE [LARGE SCALE GENOMIC DNA]</scope>
    <source>
        <strain evidence="3">DSM 44928 / JCM 14897 / NBRC 102108 / NRRL B-24433 / ID139908</strain>
    </source>
</reference>
<evidence type="ECO:0000313" key="3">
    <source>
        <dbReference type="Proteomes" id="UP000000851"/>
    </source>
</evidence>
<dbReference type="SUPFAM" id="SSF140959">
    <property type="entry name" value="Indolic compounds 2,3-dioxygenase-like"/>
    <property type="match status" value="1"/>
</dbReference>
<evidence type="ECO:0000256" key="1">
    <source>
        <dbReference type="SAM" id="MobiDB-lite"/>
    </source>
</evidence>
<dbReference type="STRING" id="479433.Caci_3510"/>
<proteinExistence type="predicted"/>
<dbReference type="PANTHER" id="PTHR10138:SF0">
    <property type="entry name" value="TRYPTOPHAN 2,3-DIOXYGENASE"/>
    <property type="match status" value="1"/>
</dbReference>
<dbReference type="GO" id="GO:0019442">
    <property type="term" value="P:L-tryptophan catabolic process to acetyl-CoA"/>
    <property type="evidence" value="ECO:0007669"/>
    <property type="project" value="TreeGrafter"/>
</dbReference>
<dbReference type="PANTHER" id="PTHR10138">
    <property type="entry name" value="TRYPTOPHAN 2,3-DIOXYGENASE"/>
    <property type="match status" value="1"/>
</dbReference>
<dbReference type="KEGG" id="cai:Caci_3510"/>
<gene>
    <name evidence="2" type="ordered locus">Caci_3510</name>
</gene>
<keyword evidence="3" id="KW-1185">Reference proteome</keyword>
<dbReference type="GO" id="GO:0046872">
    <property type="term" value="F:metal ion binding"/>
    <property type="evidence" value="ECO:0007669"/>
    <property type="project" value="InterPro"/>
</dbReference>
<dbReference type="AlphaFoldDB" id="C7QAB7"/>
<dbReference type="GO" id="GO:0019441">
    <property type="term" value="P:L-tryptophan catabolic process to kynurenine"/>
    <property type="evidence" value="ECO:0007669"/>
    <property type="project" value="InterPro"/>
</dbReference>
<dbReference type="GO" id="GO:0004833">
    <property type="term" value="F:L-tryptophan 2,3-dioxygenase activity"/>
    <property type="evidence" value="ECO:0007669"/>
    <property type="project" value="InterPro"/>
</dbReference>
<feature type="region of interest" description="Disordered" evidence="1">
    <location>
        <begin position="416"/>
        <end position="441"/>
    </location>
</feature>
<dbReference type="InterPro" id="IPR004981">
    <property type="entry name" value="Trp_2_3_dOase"/>
</dbReference>
<dbReference type="GO" id="GO:0020037">
    <property type="term" value="F:heme binding"/>
    <property type="evidence" value="ECO:0007669"/>
    <property type="project" value="InterPro"/>
</dbReference>
<dbReference type="eggNOG" id="COG3483">
    <property type="taxonomic scope" value="Bacteria"/>
</dbReference>
<accession>C7QAB7</accession>
<dbReference type="InParanoid" id="C7QAB7"/>
<dbReference type="HOGENOM" id="CLU_688515_0_0_11"/>
<evidence type="ECO:0000313" key="2">
    <source>
        <dbReference type="EMBL" id="ACU72416.1"/>
    </source>
</evidence>
<dbReference type="EMBL" id="CP001700">
    <property type="protein sequence ID" value="ACU72416.1"/>
    <property type="molecule type" value="Genomic_DNA"/>
</dbReference>
<dbReference type="InterPro" id="IPR037217">
    <property type="entry name" value="Trp/Indoleamine_2_3_dOase-like"/>
</dbReference>
<feature type="compositionally biased region" description="Polar residues" evidence="1">
    <location>
        <begin position="418"/>
        <end position="427"/>
    </location>
</feature>
<protein>
    <recommendedName>
        <fullName evidence="4">Tryptophan 2,3-dioxygenase</fullName>
    </recommendedName>
</protein>
<organism evidence="2 3">
    <name type="scientific">Catenulispora acidiphila (strain DSM 44928 / JCM 14897 / NBRC 102108 / NRRL B-24433 / ID139908)</name>
    <dbReference type="NCBI Taxonomy" id="479433"/>
    <lineage>
        <taxon>Bacteria</taxon>
        <taxon>Bacillati</taxon>
        <taxon>Actinomycetota</taxon>
        <taxon>Actinomycetes</taxon>
        <taxon>Catenulisporales</taxon>
        <taxon>Catenulisporaceae</taxon>
        <taxon>Catenulispora</taxon>
    </lineage>
</organism>
<sequence>MSMDEPSLEQDLAAWSADPVPAHFPYLPVVGAFHRAGKHFVAASVLKHLDVARATLSQSPYPDPALARFLDVVLDKFDERYDYQTYLALSLIPMPESGASALEDATSGVAQRQHDRLLVQLGADALAFELAALDGRTDLFPHLRPDPPVAAKRCRLGLRSLGPALERLGLAEGLEPALRPGSEGDPLTAARQICARVRADASPEERRVTDLSILPVWTSHDEYLFLRVLQTFETRFALLAVRLQAALNALAIGRPRLAVAEVGNAQAGLEESFRLFSLLATMQIESFQEFRQYTEGASAIQSRNYKLVESLCRVPDGDRLDSPAYRSVPELRERVLQDPPNLDDAVWLGSQTGALSSTERREMAGALQGFAAQLLQWRQTHYRLAVRMLGDRPGTGYTEGTPYLREVRTIPVFAKSTPDISVRTSDPSAGRMPPRPSGSGS</sequence>
<evidence type="ECO:0008006" key="4">
    <source>
        <dbReference type="Google" id="ProtNLM"/>
    </source>
</evidence>
<dbReference type="Gene3D" id="1.20.58.480">
    <property type="match status" value="1"/>
</dbReference>